<sequence length="151" mass="16796">MPHSFVPIGTVRGSRQESVQDNWGSVECRIDFDPEELDADATLGLRDYSHVEVVFVFHRTDRVCRGTQHPRGNPSWSRVGILAQRAPNRPNHIGVTVCELVAVDGLTLSVRGLDALDGSPVLDVKPYLPEFAPRGEVRAPKWSGELMSNYF</sequence>
<evidence type="ECO:0000313" key="4">
    <source>
        <dbReference type="EMBL" id="PVE13708.1"/>
    </source>
</evidence>
<dbReference type="AlphaFoldDB" id="A0A2T7TF39"/>
<evidence type="ECO:0000259" key="3">
    <source>
        <dbReference type="PROSITE" id="PS51668"/>
    </source>
</evidence>
<dbReference type="InterPro" id="IPR023370">
    <property type="entry name" value="TrmO-like_N"/>
</dbReference>
<comment type="caution">
    <text evidence="4">The sequence shown here is derived from an EMBL/GenBank/DDBJ whole genome shotgun (WGS) entry which is preliminary data.</text>
</comment>
<keyword evidence="5" id="KW-1185">Reference proteome</keyword>
<proteinExistence type="inferred from homology"/>
<evidence type="ECO:0000256" key="1">
    <source>
        <dbReference type="ARBA" id="ARBA00022691"/>
    </source>
</evidence>
<evidence type="ECO:0000256" key="2">
    <source>
        <dbReference type="ARBA" id="ARBA00033753"/>
    </source>
</evidence>
<dbReference type="STRING" id="1440053.GCA_000718095_00491"/>
<dbReference type="OrthoDB" id="9804309at2"/>
<name>A0A2T7TF39_9ACTN</name>
<protein>
    <submittedName>
        <fullName evidence="4">Transcriptional regulator</fullName>
    </submittedName>
</protein>
<dbReference type="InterPro" id="IPR036414">
    <property type="entry name" value="YaeB_N_sf"/>
</dbReference>
<dbReference type="PANTHER" id="PTHR12818:SF0">
    <property type="entry name" value="TRNA (ADENINE(37)-N6)-METHYLTRANSFERASE"/>
    <property type="match status" value="1"/>
</dbReference>
<accession>A0A2T7TF39</accession>
<reference evidence="4 5" key="1">
    <citation type="submission" date="2013-12" db="EMBL/GenBank/DDBJ databases">
        <title>Annotated genome of Streptomyces scopuliridis.</title>
        <authorList>
            <person name="Olson J.B."/>
        </authorList>
    </citation>
    <scope>NUCLEOTIDE SEQUENCE [LARGE SCALE GENOMIC DNA]</scope>
    <source>
        <strain evidence="4 5">RB72</strain>
    </source>
</reference>
<comment type="similarity">
    <text evidence="2">Belongs to the tRNA methyltransferase O family.</text>
</comment>
<dbReference type="Proteomes" id="UP000245992">
    <property type="component" value="Unassembled WGS sequence"/>
</dbReference>
<dbReference type="Gene3D" id="2.40.30.70">
    <property type="entry name" value="YaeB-like"/>
    <property type="match status" value="1"/>
</dbReference>
<dbReference type="InterPro" id="IPR036413">
    <property type="entry name" value="YaeB-like_sf"/>
</dbReference>
<gene>
    <name evidence="4" type="ORF">Y717_09930</name>
</gene>
<keyword evidence="1" id="KW-0949">S-adenosyl-L-methionine</keyword>
<dbReference type="InterPro" id="IPR040372">
    <property type="entry name" value="YaeB-like"/>
</dbReference>
<dbReference type="PROSITE" id="PS51668">
    <property type="entry name" value="TSAA_2"/>
    <property type="match status" value="1"/>
</dbReference>
<dbReference type="Pfam" id="PF01980">
    <property type="entry name" value="TrmO_N"/>
    <property type="match status" value="1"/>
</dbReference>
<dbReference type="CDD" id="cd09281">
    <property type="entry name" value="UPF0066"/>
    <property type="match status" value="1"/>
</dbReference>
<organism evidence="4 5">
    <name type="scientific">Streptomyces scopuliridis RB72</name>
    <dbReference type="NCBI Taxonomy" id="1440053"/>
    <lineage>
        <taxon>Bacteria</taxon>
        <taxon>Bacillati</taxon>
        <taxon>Actinomycetota</taxon>
        <taxon>Actinomycetes</taxon>
        <taxon>Kitasatosporales</taxon>
        <taxon>Streptomycetaceae</taxon>
        <taxon>Streptomyces</taxon>
    </lineage>
</organism>
<dbReference type="SUPFAM" id="SSF118196">
    <property type="entry name" value="YaeB-like"/>
    <property type="match status" value="1"/>
</dbReference>
<dbReference type="PANTHER" id="PTHR12818">
    <property type="entry name" value="TRNA (ADENINE(37)-N6)-METHYLTRANSFERASE"/>
    <property type="match status" value="1"/>
</dbReference>
<feature type="domain" description="TsaA-like" evidence="3">
    <location>
        <begin position="5"/>
        <end position="136"/>
    </location>
</feature>
<dbReference type="EMBL" id="AZSP01000017">
    <property type="protein sequence ID" value="PVE13708.1"/>
    <property type="molecule type" value="Genomic_DNA"/>
</dbReference>
<evidence type="ECO:0000313" key="5">
    <source>
        <dbReference type="Proteomes" id="UP000245992"/>
    </source>
</evidence>